<keyword evidence="4" id="KW-1185">Reference proteome</keyword>
<feature type="region of interest" description="Disordered" evidence="1">
    <location>
        <begin position="723"/>
        <end position="751"/>
    </location>
</feature>
<dbReference type="InterPro" id="IPR036047">
    <property type="entry name" value="F-box-like_dom_sf"/>
</dbReference>
<feature type="domain" description="F-box" evidence="2">
    <location>
        <begin position="1"/>
        <end position="47"/>
    </location>
</feature>
<dbReference type="PROSITE" id="PS50181">
    <property type="entry name" value="FBOX"/>
    <property type="match status" value="1"/>
</dbReference>
<evidence type="ECO:0000259" key="2">
    <source>
        <dbReference type="PROSITE" id="PS50181"/>
    </source>
</evidence>
<sequence>MSSLSLLPFDILHQVASQLDVLSYDRLSKTSRSLHDQLRDEHTARNTVHASILHSPWTQSALSAPDGSFRTTIDRVSLCNDAFQTALPYSVSVVGHATSFSYHGGIVCYTTSSQLRILDLNHRPTSEKVFGHAFFRSFLASPKRGAITVELECFRSLQLQGYADNVAVLTCHLGVYGPHLFAVNISEDFNESSRATNNVRRSRIVFSTPLVSNKKLFVTHNSRHIVWGTHSATGDEGHREWLLYRHELATPDVPSKEPLQLRNFYGSEIGSTASFTIHENYFYAVTNQTSFETEEVDWTSYYHVVKFHLDLVDPDVVHRMVWRRQHLEGPINDAWTDLGFQVDHCTGELLIVECRKEWVDGGSRCVRTYYSQPLQRAVLLDAHAILRAPPDDPLRRTLDEKNKSHYEDSHVRIEKYVHSEYARRGGDCGEDARDRKKEYLRAKTKWNGYDFNRQCFVDVVSEEVTDEGSWRPRERLRVRVVSRKGIGPLVLDDEGDHGCGNERHEVMQKSGSKYYRVRSRVKDKDGLDLRDGEEKFTPSEIVLWPRGGVEVPRDLEDVLCPGGKAGEVKAVLGYEGIVYLSGPADLTKGGERALVFVCFDPTFGFDGMRRVDGSMVAQRGGGSGKAVGKGGEGRGDSGKKRKNESVTSVVVAADGGGTSMVGHGLVVERAKRVKNENGTESDEAGFRGVDERQQYTSSVPRMSVTSSSSASLTMGALDDGAPFVTATSTPTRTPDLSRDGGGDVITSGDDNIKTKTKSTAAATTTTASGITRSTWRERAAHISIGKGFWLR</sequence>
<feature type="compositionally biased region" description="Polar residues" evidence="1">
    <location>
        <begin position="725"/>
        <end position="734"/>
    </location>
</feature>
<proteinExistence type="predicted"/>
<dbReference type="InterPro" id="IPR001810">
    <property type="entry name" value="F-box_dom"/>
</dbReference>
<evidence type="ECO:0000256" key="1">
    <source>
        <dbReference type="SAM" id="MobiDB-lite"/>
    </source>
</evidence>
<name>A0AA38XZA2_9EURO</name>
<evidence type="ECO:0000313" key="4">
    <source>
        <dbReference type="Proteomes" id="UP001172681"/>
    </source>
</evidence>
<protein>
    <recommendedName>
        <fullName evidence="2">F-box domain-containing protein</fullName>
    </recommendedName>
</protein>
<organism evidence="3 4">
    <name type="scientific">Knufia peltigerae</name>
    <dbReference type="NCBI Taxonomy" id="1002370"/>
    <lineage>
        <taxon>Eukaryota</taxon>
        <taxon>Fungi</taxon>
        <taxon>Dikarya</taxon>
        <taxon>Ascomycota</taxon>
        <taxon>Pezizomycotina</taxon>
        <taxon>Eurotiomycetes</taxon>
        <taxon>Chaetothyriomycetidae</taxon>
        <taxon>Chaetothyriales</taxon>
        <taxon>Trichomeriaceae</taxon>
        <taxon>Knufia</taxon>
    </lineage>
</organism>
<feature type="compositionally biased region" description="Gly residues" evidence="1">
    <location>
        <begin position="619"/>
        <end position="630"/>
    </location>
</feature>
<dbReference type="AlphaFoldDB" id="A0AA38XZA2"/>
<dbReference type="Proteomes" id="UP001172681">
    <property type="component" value="Unassembled WGS sequence"/>
</dbReference>
<dbReference type="SUPFAM" id="SSF81383">
    <property type="entry name" value="F-box domain"/>
    <property type="match status" value="1"/>
</dbReference>
<evidence type="ECO:0000313" key="3">
    <source>
        <dbReference type="EMBL" id="KAJ9630066.1"/>
    </source>
</evidence>
<comment type="caution">
    <text evidence="3">The sequence shown here is derived from an EMBL/GenBank/DDBJ whole genome shotgun (WGS) entry which is preliminary data.</text>
</comment>
<dbReference type="Pfam" id="PF00646">
    <property type="entry name" value="F-box"/>
    <property type="match status" value="1"/>
</dbReference>
<gene>
    <name evidence="3" type="ORF">H2204_008721</name>
</gene>
<reference evidence="3" key="1">
    <citation type="submission" date="2022-10" db="EMBL/GenBank/DDBJ databases">
        <title>Culturing micro-colonial fungi from biological soil crusts in the Mojave desert and describing Neophaeococcomyces mojavensis, and introducing the new genera and species Taxawa tesnikishii.</title>
        <authorList>
            <person name="Kurbessoian T."/>
            <person name="Stajich J.E."/>
        </authorList>
    </citation>
    <scope>NUCLEOTIDE SEQUENCE</scope>
    <source>
        <strain evidence="3">TK_35</strain>
    </source>
</reference>
<feature type="region of interest" description="Disordered" evidence="1">
    <location>
        <begin position="616"/>
        <end position="645"/>
    </location>
</feature>
<accession>A0AA38XZA2</accession>
<dbReference type="EMBL" id="JAPDRN010000065">
    <property type="protein sequence ID" value="KAJ9630066.1"/>
    <property type="molecule type" value="Genomic_DNA"/>
</dbReference>